<sequence>MCMSRFIGTSIENDLPILFQKFPYQRLNLYMLGKVHPLKKYLQDQESDRVQPERQASFLHATRAMTQSAPNPKKAEYITAGKSAILYGIDSKRVLKEYFEDDRRDVEFQAYDRLGSHPNIARYLGCQGANAIILERGEPVRTIYQGRNADRIPLHMKTRWIRQAAGGLQYIHQKGIVHADVGVNNMIIVNDCLKIIDFEGCSINGKPADSCYQWFCYRPSPTVSIQTDIFAYGCAIYEIITGQPPYHEFEGYPDRYVEQLYTANQFPDVSRLPLGELMLHCWNGRFQTMAEVIQELEAFQPSAFQTEL</sequence>
<evidence type="ECO:0000256" key="1">
    <source>
        <dbReference type="ARBA" id="ARBA00022679"/>
    </source>
</evidence>
<evidence type="ECO:0000313" key="7">
    <source>
        <dbReference type="Proteomes" id="UP000800200"/>
    </source>
</evidence>
<evidence type="ECO:0000259" key="5">
    <source>
        <dbReference type="PROSITE" id="PS50011"/>
    </source>
</evidence>
<evidence type="ECO:0000256" key="4">
    <source>
        <dbReference type="ARBA" id="ARBA00022840"/>
    </source>
</evidence>
<proteinExistence type="predicted"/>
<accession>A0A6A6DFJ7</accession>
<dbReference type="OrthoDB" id="1668230at2759"/>
<evidence type="ECO:0000256" key="2">
    <source>
        <dbReference type="ARBA" id="ARBA00022741"/>
    </source>
</evidence>
<dbReference type="SUPFAM" id="SSF56112">
    <property type="entry name" value="Protein kinase-like (PK-like)"/>
    <property type="match status" value="1"/>
</dbReference>
<dbReference type="InterPro" id="IPR011009">
    <property type="entry name" value="Kinase-like_dom_sf"/>
</dbReference>
<dbReference type="PANTHER" id="PTHR44329">
    <property type="entry name" value="SERINE/THREONINE-PROTEIN KINASE TNNI3K-RELATED"/>
    <property type="match status" value="1"/>
</dbReference>
<evidence type="ECO:0000313" key="6">
    <source>
        <dbReference type="EMBL" id="KAF2176760.1"/>
    </source>
</evidence>
<dbReference type="InterPro" id="IPR000719">
    <property type="entry name" value="Prot_kinase_dom"/>
</dbReference>
<name>A0A6A6DFJ7_9PEZI</name>
<feature type="domain" description="Protein kinase" evidence="5">
    <location>
        <begin position="24"/>
        <end position="308"/>
    </location>
</feature>
<dbReference type="Gene3D" id="1.10.510.10">
    <property type="entry name" value="Transferase(Phosphotransferase) domain 1"/>
    <property type="match status" value="1"/>
</dbReference>
<keyword evidence="1" id="KW-0808">Transferase</keyword>
<dbReference type="EMBL" id="ML994701">
    <property type="protein sequence ID" value="KAF2176760.1"/>
    <property type="molecule type" value="Genomic_DNA"/>
</dbReference>
<gene>
    <name evidence="6" type="ORF">K469DRAFT_698207</name>
</gene>
<evidence type="ECO:0000256" key="3">
    <source>
        <dbReference type="ARBA" id="ARBA00022777"/>
    </source>
</evidence>
<dbReference type="InterPro" id="IPR051681">
    <property type="entry name" value="Ser/Thr_Kinases-Pseudokinases"/>
</dbReference>
<dbReference type="Proteomes" id="UP000800200">
    <property type="component" value="Unassembled WGS sequence"/>
</dbReference>
<keyword evidence="7" id="KW-1185">Reference proteome</keyword>
<keyword evidence="3 6" id="KW-0418">Kinase</keyword>
<dbReference type="Pfam" id="PF00069">
    <property type="entry name" value="Pkinase"/>
    <property type="match status" value="1"/>
</dbReference>
<dbReference type="GO" id="GO:0005524">
    <property type="term" value="F:ATP binding"/>
    <property type="evidence" value="ECO:0007669"/>
    <property type="project" value="UniProtKB-KW"/>
</dbReference>
<organism evidence="6 7">
    <name type="scientific">Zopfia rhizophila CBS 207.26</name>
    <dbReference type="NCBI Taxonomy" id="1314779"/>
    <lineage>
        <taxon>Eukaryota</taxon>
        <taxon>Fungi</taxon>
        <taxon>Dikarya</taxon>
        <taxon>Ascomycota</taxon>
        <taxon>Pezizomycotina</taxon>
        <taxon>Dothideomycetes</taxon>
        <taxon>Dothideomycetes incertae sedis</taxon>
        <taxon>Zopfiaceae</taxon>
        <taxon>Zopfia</taxon>
    </lineage>
</organism>
<reference evidence="6" key="1">
    <citation type="journal article" date="2020" name="Stud. Mycol.">
        <title>101 Dothideomycetes genomes: a test case for predicting lifestyles and emergence of pathogens.</title>
        <authorList>
            <person name="Haridas S."/>
            <person name="Albert R."/>
            <person name="Binder M."/>
            <person name="Bloem J."/>
            <person name="Labutti K."/>
            <person name="Salamov A."/>
            <person name="Andreopoulos B."/>
            <person name="Baker S."/>
            <person name="Barry K."/>
            <person name="Bills G."/>
            <person name="Bluhm B."/>
            <person name="Cannon C."/>
            <person name="Castanera R."/>
            <person name="Culley D."/>
            <person name="Daum C."/>
            <person name="Ezra D."/>
            <person name="Gonzalez J."/>
            <person name="Henrissat B."/>
            <person name="Kuo A."/>
            <person name="Liang C."/>
            <person name="Lipzen A."/>
            <person name="Lutzoni F."/>
            <person name="Magnuson J."/>
            <person name="Mondo S."/>
            <person name="Nolan M."/>
            <person name="Ohm R."/>
            <person name="Pangilinan J."/>
            <person name="Park H.-J."/>
            <person name="Ramirez L."/>
            <person name="Alfaro M."/>
            <person name="Sun H."/>
            <person name="Tritt A."/>
            <person name="Yoshinaga Y."/>
            <person name="Zwiers L.-H."/>
            <person name="Turgeon B."/>
            <person name="Goodwin S."/>
            <person name="Spatafora J."/>
            <person name="Crous P."/>
            <person name="Grigoriev I."/>
        </authorList>
    </citation>
    <scope>NUCLEOTIDE SEQUENCE</scope>
    <source>
        <strain evidence="6">CBS 207.26</strain>
    </source>
</reference>
<dbReference type="PROSITE" id="PS50011">
    <property type="entry name" value="PROTEIN_KINASE_DOM"/>
    <property type="match status" value="1"/>
</dbReference>
<protein>
    <submittedName>
        <fullName evidence="6">Kinase-like protein</fullName>
    </submittedName>
</protein>
<keyword evidence="2" id="KW-0547">Nucleotide-binding</keyword>
<dbReference type="GO" id="GO:0004674">
    <property type="term" value="F:protein serine/threonine kinase activity"/>
    <property type="evidence" value="ECO:0007669"/>
    <property type="project" value="TreeGrafter"/>
</dbReference>
<dbReference type="AlphaFoldDB" id="A0A6A6DFJ7"/>
<keyword evidence="4" id="KW-0067">ATP-binding</keyword>
<dbReference type="PANTHER" id="PTHR44329:SF288">
    <property type="entry name" value="MITOGEN-ACTIVATED PROTEIN KINASE KINASE KINASE 20"/>
    <property type="match status" value="1"/>
</dbReference>